<feature type="region of interest" description="Disordered" evidence="7">
    <location>
        <begin position="235"/>
        <end position="259"/>
    </location>
</feature>
<dbReference type="Proteomes" id="UP000269597">
    <property type="component" value="Unassembled WGS sequence"/>
</dbReference>
<gene>
    <name evidence="8" type="ORF">EA722_16770</name>
</gene>
<dbReference type="GO" id="GO:0032259">
    <property type="term" value="P:methylation"/>
    <property type="evidence" value="ECO:0007669"/>
    <property type="project" value="UniProtKB-KW"/>
</dbReference>
<dbReference type="InterPro" id="IPR002941">
    <property type="entry name" value="DNA_methylase_N4/N6"/>
</dbReference>
<dbReference type="InterPro" id="IPR002052">
    <property type="entry name" value="DNA_methylase_N6_adenine_CS"/>
</dbReference>
<dbReference type="InterPro" id="IPR002295">
    <property type="entry name" value="N4/N6-MTase_EcoPI_Mod-like"/>
</dbReference>
<dbReference type="PRINTS" id="PR00506">
    <property type="entry name" value="D21N6MTFRASE"/>
</dbReference>
<keyword evidence="4 8" id="KW-0808">Transferase</keyword>
<dbReference type="GO" id="GO:0005737">
    <property type="term" value="C:cytoplasm"/>
    <property type="evidence" value="ECO:0007669"/>
    <property type="project" value="TreeGrafter"/>
</dbReference>
<sequence>MATGISKNAFDEASTLALLKHKNPYPTVPNAPIELSYKNKLAEFEILKPLISEFIDVGGNKLKVNIEGSDLVLGDNIFALHQLIKQNTKVDLIYLDPPYNTGMDFESRSQEHAYNDSFAIASYLEDMRIRLILMREILSDQGSLYLHIGHQMMPYLKVILDEVFGAKNCRNIITRRKCSSKNSTKNQYANLNDYILFYTKTSNYIWNPQGEKPSDEWIQKEYPKVDSKGQYKLVPIHAPGKRNGSTGTEWRGKMPPEGKHWQYTPDKLDALDEAGEIHWSKTGNPRRKVYLTNDKKLPYNDYWPDFRDAHHQSVKITGYPTEKNLHMLKMIVASSSNPSSLVLDPFCGSGTTLQASAELGRQWIGMDQSFTAMKYSINRLTKGTKEMGDYVLSKQTSQLNLIETEKLHSFRLLVDKDVYVEYQDQVDNLL</sequence>
<protein>
    <recommendedName>
        <fullName evidence="2">site-specific DNA-methyltransferase (adenine-specific)</fullName>
        <ecNumber evidence="2">2.1.1.72</ecNumber>
    </recommendedName>
</protein>
<dbReference type="GO" id="GO:0003677">
    <property type="term" value="F:DNA binding"/>
    <property type="evidence" value="ECO:0007669"/>
    <property type="project" value="InterPro"/>
</dbReference>
<comment type="catalytic activity">
    <reaction evidence="6">
        <text>a 2'-deoxyadenosine in DNA + S-adenosyl-L-methionine = an N(6)-methyl-2'-deoxyadenosine in DNA + S-adenosyl-L-homocysteine + H(+)</text>
        <dbReference type="Rhea" id="RHEA:15197"/>
        <dbReference type="Rhea" id="RHEA-COMP:12418"/>
        <dbReference type="Rhea" id="RHEA-COMP:12419"/>
        <dbReference type="ChEBI" id="CHEBI:15378"/>
        <dbReference type="ChEBI" id="CHEBI:57856"/>
        <dbReference type="ChEBI" id="CHEBI:59789"/>
        <dbReference type="ChEBI" id="CHEBI:90615"/>
        <dbReference type="ChEBI" id="CHEBI:90616"/>
        <dbReference type="EC" id="2.1.1.72"/>
    </reaction>
</comment>
<name>A0A429LBK7_ACIBA</name>
<dbReference type="EC" id="2.1.1.72" evidence="2"/>
<evidence type="ECO:0000256" key="6">
    <source>
        <dbReference type="ARBA" id="ARBA00047942"/>
    </source>
</evidence>
<keyword evidence="5" id="KW-0949">S-adenosyl-L-methionine</keyword>
<evidence type="ECO:0000256" key="1">
    <source>
        <dbReference type="ARBA" id="ARBA00006594"/>
    </source>
</evidence>
<reference evidence="8 9" key="1">
    <citation type="submission" date="2018-10" db="EMBL/GenBank/DDBJ databases">
        <title>GWAS and RNA-Seq identify cryptic mechanisms of antimicrobial resistance in Acinetobacter baumannii.</title>
        <authorList>
            <person name="Sahl J.W."/>
        </authorList>
    </citation>
    <scope>NUCLEOTIDE SEQUENCE [LARGE SCALE GENOMIC DNA]</scope>
    <source>
        <strain evidence="8 9">TG31299</strain>
    </source>
</reference>
<dbReference type="InterPro" id="IPR029063">
    <property type="entry name" value="SAM-dependent_MTases_sf"/>
</dbReference>
<evidence type="ECO:0000256" key="7">
    <source>
        <dbReference type="SAM" id="MobiDB-lite"/>
    </source>
</evidence>
<comment type="similarity">
    <text evidence="1">Belongs to the N(4)/N(6)-methyltransferase family.</text>
</comment>
<dbReference type="Pfam" id="PF01555">
    <property type="entry name" value="N6_N4_Mtase"/>
    <property type="match status" value="1"/>
</dbReference>
<evidence type="ECO:0000313" key="9">
    <source>
        <dbReference type="Proteomes" id="UP000269597"/>
    </source>
</evidence>
<evidence type="ECO:0000256" key="5">
    <source>
        <dbReference type="ARBA" id="ARBA00022691"/>
    </source>
</evidence>
<dbReference type="Gene3D" id="3.40.50.150">
    <property type="entry name" value="Vaccinia Virus protein VP39"/>
    <property type="match status" value="1"/>
</dbReference>
<dbReference type="GO" id="GO:0008170">
    <property type="term" value="F:N-methyltransferase activity"/>
    <property type="evidence" value="ECO:0007669"/>
    <property type="project" value="InterPro"/>
</dbReference>
<organism evidence="8 9">
    <name type="scientific">Acinetobacter baumannii</name>
    <dbReference type="NCBI Taxonomy" id="470"/>
    <lineage>
        <taxon>Bacteria</taxon>
        <taxon>Pseudomonadati</taxon>
        <taxon>Pseudomonadota</taxon>
        <taxon>Gammaproteobacteria</taxon>
        <taxon>Moraxellales</taxon>
        <taxon>Moraxellaceae</taxon>
        <taxon>Acinetobacter</taxon>
        <taxon>Acinetobacter calcoaceticus/baumannii complex</taxon>
    </lineage>
</organism>
<dbReference type="RefSeq" id="WP_032069672.1">
    <property type="nucleotide sequence ID" value="NZ_JAVIDY010000070.1"/>
</dbReference>
<evidence type="ECO:0000256" key="2">
    <source>
        <dbReference type="ARBA" id="ARBA00011900"/>
    </source>
</evidence>
<evidence type="ECO:0000256" key="3">
    <source>
        <dbReference type="ARBA" id="ARBA00022603"/>
    </source>
</evidence>
<dbReference type="PANTHER" id="PTHR13370:SF3">
    <property type="entry name" value="TRNA (GUANINE(10)-N2)-METHYLTRANSFERASE HOMOLOG"/>
    <property type="match status" value="1"/>
</dbReference>
<dbReference type="GO" id="GO:0009007">
    <property type="term" value="F:site-specific DNA-methyltransferase (adenine-specific) activity"/>
    <property type="evidence" value="ECO:0007669"/>
    <property type="project" value="UniProtKB-EC"/>
</dbReference>
<proteinExistence type="inferred from homology"/>
<dbReference type="AlphaFoldDB" id="A0A429LBK7"/>
<accession>A0A429LBK7</accession>
<comment type="caution">
    <text evidence="8">The sequence shown here is derived from an EMBL/GenBank/DDBJ whole genome shotgun (WGS) entry which is preliminary data.</text>
</comment>
<dbReference type="PROSITE" id="PS00092">
    <property type="entry name" value="N6_MTASE"/>
    <property type="match status" value="1"/>
</dbReference>
<dbReference type="PANTHER" id="PTHR13370">
    <property type="entry name" value="RNA METHYLASE-RELATED"/>
    <property type="match status" value="1"/>
</dbReference>
<dbReference type="SUPFAM" id="SSF53335">
    <property type="entry name" value="S-adenosyl-L-methionine-dependent methyltransferases"/>
    <property type="match status" value="1"/>
</dbReference>
<evidence type="ECO:0000256" key="4">
    <source>
        <dbReference type="ARBA" id="ARBA00022679"/>
    </source>
</evidence>
<feature type="compositionally biased region" description="Basic and acidic residues" evidence="7">
    <location>
        <begin position="250"/>
        <end position="259"/>
    </location>
</feature>
<dbReference type="EMBL" id="RFBY01000076">
    <property type="protein sequence ID" value="RSP70977.1"/>
    <property type="molecule type" value="Genomic_DNA"/>
</dbReference>
<evidence type="ECO:0000313" key="8">
    <source>
        <dbReference type="EMBL" id="RSP70977.1"/>
    </source>
</evidence>
<keyword evidence="3 8" id="KW-0489">Methyltransferase</keyword>